<keyword evidence="1" id="KW-0812">Transmembrane</keyword>
<evidence type="ECO:0000256" key="1">
    <source>
        <dbReference type="SAM" id="Phobius"/>
    </source>
</evidence>
<sequence>MIAELAAAALMLQGQADPVTGADNAPRVVAALSQEVVEIRSDFAGAEIILFGAVTGMEEDDDLVVVVRGPAHDLRVMRKERTFGIWINRAPVRFENVPSYYSVASTRPLQEVGAFSALRREGIGLQHLRLVAPDTEHTEVRLGVEVTVSEIGEEAAEYRDAISRDRRRDRLFAETTSGVTMLEGGLFRANVALPPATPVGDYTADVYLFRDGRPVASGTVELGVRKAGLERIIYNFAHDYAWLYGLVAIALALLFGWGAAAIFSRR</sequence>
<dbReference type="EMBL" id="JAZDRP010000002">
    <property type="protein sequence ID" value="MEE2525409.1"/>
    <property type="molecule type" value="Genomic_DNA"/>
</dbReference>
<evidence type="ECO:0000313" key="2">
    <source>
        <dbReference type="EMBL" id="MEE2525409.1"/>
    </source>
</evidence>
<accession>A0ABU7LNC2</accession>
<evidence type="ECO:0000313" key="3">
    <source>
        <dbReference type="Proteomes" id="UP001354971"/>
    </source>
</evidence>
<organism evidence="2 3">
    <name type="scientific">Hyphobacterium lacteum</name>
    <dbReference type="NCBI Taxonomy" id="3116575"/>
    <lineage>
        <taxon>Bacteria</taxon>
        <taxon>Pseudomonadati</taxon>
        <taxon>Pseudomonadota</taxon>
        <taxon>Alphaproteobacteria</taxon>
        <taxon>Maricaulales</taxon>
        <taxon>Maricaulaceae</taxon>
        <taxon>Hyphobacterium</taxon>
    </lineage>
</organism>
<feature type="transmembrane region" description="Helical" evidence="1">
    <location>
        <begin position="241"/>
        <end position="263"/>
    </location>
</feature>
<proteinExistence type="predicted"/>
<keyword evidence="3" id="KW-1185">Reference proteome</keyword>
<reference evidence="2 3" key="1">
    <citation type="submission" date="2024-01" db="EMBL/GenBank/DDBJ databases">
        <title>Hyphobacterium bacterium isolated from marine sediment.</title>
        <authorList>
            <person name="Zhao S."/>
        </authorList>
    </citation>
    <scope>NUCLEOTIDE SEQUENCE [LARGE SCALE GENOMIC DNA]</scope>
    <source>
        <strain evidence="3">HN65</strain>
    </source>
</reference>
<dbReference type="Pfam" id="PF09608">
    <property type="entry name" value="Alph_Pro_TM"/>
    <property type="match status" value="1"/>
</dbReference>
<dbReference type="InterPro" id="IPR019088">
    <property type="entry name" value="CHP02186-rel_TM"/>
</dbReference>
<comment type="caution">
    <text evidence="2">The sequence shown here is derived from an EMBL/GenBank/DDBJ whole genome shotgun (WGS) entry which is preliminary data.</text>
</comment>
<name>A0ABU7LNC2_9PROT</name>
<gene>
    <name evidence="2" type="ORF">V0U79_03450</name>
</gene>
<keyword evidence="1" id="KW-0472">Membrane</keyword>
<dbReference type="RefSeq" id="WP_330198072.1">
    <property type="nucleotide sequence ID" value="NZ_JAZDRP010000002.1"/>
</dbReference>
<keyword evidence="1" id="KW-1133">Transmembrane helix</keyword>
<dbReference type="Proteomes" id="UP001354971">
    <property type="component" value="Unassembled WGS sequence"/>
</dbReference>
<protein>
    <submittedName>
        <fullName evidence="2">TIGR02186 family protein</fullName>
    </submittedName>
</protein>